<dbReference type="InterPro" id="IPR011009">
    <property type="entry name" value="Kinase-like_dom_sf"/>
</dbReference>
<accession>A0A0V0QXU5</accession>
<keyword evidence="4 7" id="KW-0418">Kinase</keyword>
<dbReference type="InterPro" id="IPR000719">
    <property type="entry name" value="Prot_kinase_dom"/>
</dbReference>
<dbReference type="EMBL" id="LDAU01000090">
    <property type="protein sequence ID" value="KRX07022.1"/>
    <property type="molecule type" value="Genomic_DNA"/>
</dbReference>
<keyword evidence="8" id="KW-1185">Reference proteome</keyword>
<feature type="domain" description="Protein kinase" evidence="6">
    <location>
        <begin position="1"/>
        <end position="179"/>
    </location>
</feature>
<keyword evidence="1" id="KW-0723">Serine/threonine-protein kinase</keyword>
<dbReference type="PROSITE" id="PS50011">
    <property type="entry name" value="PROTEIN_KINASE_DOM"/>
    <property type="match status" value="1"/>
</dbReference>
<dbReference type="GO" id="GO:0004674">
    <property type="term" value="F:protein serine/threonine kinase activity"/>
    <property type="evidence" value="ECO:0007669"/>
    <property type="project" value="UniProtKB-KW"/>
</dbReference>
<dbReference type="OMA" id="WSTIDCL"/>
<reference evidence="7 8" key="1">
    <citation type="journal article" date="2015" name="Sci. Rep.">
        <title>Genome of the facultative scuticociliatosis pathogen Pseudocohnilembus persalinus provides insight into its virulence through horizontal gene transfer.</title>
        <authorList>
            <person name="Xiong J."/>
            <person name="Wang G."/>
            <person name="Cheng J."/>
            <person name="Tian M."/>
            <person name="Pan X."/>
            <person name="Warren A."/>
            <person name="Jiang C."/>
            <person name="Yuan D."/>
            <person name="Miao W."/>
        </authorList>
    </citation>
    <scope>NUCLEOTIDE SEQUENCE [LARGE SCALE GENOMIC DNA]</scope>
    <source>
        <strain evidence="7">36N120E</strain>
    </source>
</reference>
<dbReference type="Pfam" id="PF00069">
    <property type="entry name" value="Pkinase"/>
    <property type="match status" value="1"/>
</dbReference>
<organism evidence="7 8">
    <name type="scientific">Pseudocohnilembus persalinus</name>
    <name type="common">Ciliate</name>
    <dbReference type="NCBI Taxonomy" id="266149"/>
    <lineage>
        <taxon>Eukaryota</taxon>
        <taxon>Sar</taxon>
        <taxon>Alveolata</taxon>
        <taxon>Ciliophora</taxon>
        <taxon>Intramacronucleata</taxon>
        <taxon>Oligohymenophorea</taxon>
        <taxon>Scuticociliatia</taxon>
        <taxon>Philasterida</taxon>
        <taxon>Pseudocohnilembidae</taxon>
        <taxon>Pseudocohnilembus</taxon>
    </lineage>
</organism>
<dbReference type="SUPFAM" id="SSF56112">
    <property type="entry name" value="Protein kinase-like (PK-like)"/>
    <property type="match status" value="1"/>
</dbReference>
<dbReference type="PANTHER" id="PTHR24055">
    <property type="entry name" value="MITOGEN-ACTIVATED PROTEIN KINASE"/>
    <property type="match status" value="1"/>
</dbReference>
<keyword evidence="5" id="KW-0067">ATP-binding</keyword>
<sequence>MCIINSFKPLDNPIAADLKPSNILISETGQIKIGDFGSAVELKQKQENESGQFSVEGFSRWYKSPEMMFGSRDYDFSVDIWSFACIFAELLQGYPLFPGSTEIDQMARIGQVIGSATKENWSTIDCLPDYGKIIFNYSKPPDLKEIFPLADESQIKFLQLCLRYQNRLSAQELLESDYFLKDEPELNLKQKKVKLNERQKDEPFFDYIKFVDQICREKNEQQ</sequence>
<dbReference type="FunFam" id="1.10.510.10:FF:000624">
    <property type="entry name" value="Mitogen-activated protein kinase"/>
    <property type="match status" value="1"/>
</dbReference>
<keyword evidence="3" id="KW-0547">Nucleotide-binding</keyword>
<dbReference type="Gene3D" id="1.10.510.10">
    <property type="entry name" value="Transferase(Phosphotransferase) domain 1"/>
    <property type="match status" value="1"/>
</dbReference>
<dbReference type="OrthoDB" id="63265at2759"/>
<evidence type="ECO:0000256" key="2">
    <source>
        <dbReference type="ARBA" id="ARBA00022679"/>
    </source>
</evidence>
<evidence type="ECO:0000259" key="6">
    <source>
        <dbReference type="PROSITE" id="PS50011"/>
    </source>
</evidence>
<evidence type="ECO:0000256" key="1">
    <source>
        <dbReference type="ARBA" id="ARBA00022527"/>
    </source>
</evidence>
<dbReference type="Proteomes" id="UP000054937">
    <property type="component" value="Unassembled WGS sequence"/>
</dbReference>
<evidence type="ECO:0000256" key="5">
    <source>
        <dbReference type="ARBA" id="ARBA00022840"/>
    </source>
</evidence>
<evidence type="ECO:0000256" key="4">
    <source>
        <dbReference type="ARBA" id="ARBA00022777"/>
    </source>
</evidence>
<evidence type="ECO:0000313" key="8">
    <source>
        <dbReference type="Proteomes" id="UP000054937"/>
    </source>
</evidence>
<evidence type="ECO:0000313" key="7">
    <source>
        <dbReference type="EMBL" id="KRX07022.1"/>
    </source>
</evidence>
<dbReference type="AlphaFoldDB" id="A0A0V0QXU5"/>
<dbReference type="InParanoid" id="A0A0V0QXU5"/>
<name>A0A0V0QXU5_PSEPJ</name>
<comment type="caution">
    <text evidence="7">The sequence shown here is derived from an EMBL/GenBank/DDBJ whole genome shotgun (WGS) entry which is preliminary data.</text>
</comment>
<dbReference type="InterPro" id="IPR050117">
    <property type="entry name" value="MAPK"/>
</dbReference>
<evidence type="ECO:0000256" key="3">
    <source>
        <dbReference type="ARBA" id="ARBA00022741"/>
    </source>
</evidence>
<dbReference type="SMART" id="SM00220">
    <property type="entry name" value="S_TKc"/>
    <property type="match status" value="1"/>
</dbReference>
<keyword evidence="2" id="KW-0808">Transferase</keyword>
<gene>
    <name evidence="7" type="ORF">PPERSA_07185</name>
</gene>
<dbReference type="GO" id="GO:0005524">
    <property type="term" value="F:ATP binding"/>
    <property type="evidence" value="ECO:0007669"/>
    <property type="project" value="UniProtKB-KW"/>
</dbReference>
<proteinExistence type="predicted"/>
<protein>
    <submittedName>
        <fullName evidence="7">Protein kinase-like domain</fullName>
    </submittedName>
</protein>